<organism evidence="1 2">
    <name type="scientific">Spodoptera exigua</name>
    <name type="common">Beet armyworm</name>
    <name type="synonym">Noctua fulgens</name>
    <dbReference type="NCBI Taxonomy" id="7107"/>
    <lineage>
        <taxon>Eukaryota</taxon>
        <taxon>Metazoa</taxon>
        <taxon>Ecdysozoa</taxon>
        <taxon>Arthropoda</taxon>
        <taxon>Hexapoda</taxon>
        <taxon>Insecta</taxon>
        <taxon>Pterygota</taxon>
        <taxon>Neoptera</taxon>
        <taxon>Endopterygota</taxon>
        <taxon>Lepidoptera</taxon>
        <taxon>Glossata</taxon>
        <taxon>Ditrysia</taxon>
        <taxon>Noctuoidea</taxon>
        <taxon>Noctuidae</taxon>
        <taxon>Amphipyrinae</taxon>
        <taxon>Spodoptera</taxon>
    </lineage>
</organism>
<evidence type="ECO:0000313" key="1">
    <source>
        <dbReference type="EMBL" id="KAH9640345.1"/>
    </source>
</evidence>
<dbReference type="Proteomes" id="UP000814243">
    <property type="component" value="Unassembled WGS sequence"/>
</dbReference>
<sequence length="83" mass="9405">SAVPSKNLKADPLPDDMLTEFPCYIYDSESSLSQVDGITGSCNTEPPTSCLELLDHDYYARKRKALRKRKKAPEKKGKYFAYL</sequence>
<protein>
    <submittedName>
        <fullName evidence="1">Uncharacterized protein</fullName>
    </submittedName>
</protein>
<evidence type="ECO:0000313" key="2">
    <source>
        <dbReference type="Proteomes" id="UP000814243"/>
    </source>
</evidence>
<name>A0A922MN65_SPOEX</name>
<comment type="caution">
    <text evidence="1">The sequence shown here is derived from an EMBL/GenBank/DDBJ whole genome shotgun (WGS) entry which is preliminary data.</text>
</comment>
<accession>A0A922MN65</accession>
<reference evidence="1" key="1">
    <citation type="journal article" date="2021" name="G3 (Bethesda)">
        <title>Genome and transcriptome analysis of the beet armyworm Spodoptera exigua reveals targets for pest control. .</title>
        <authorList>
            <person name="Simon S."/>
            <person name="Breeschoten T."/>
            <person name="Jansen H.J."/>
            <person name="Dirks R.P."/>
            <person name="Schranz M.E."/>
            <person name="Ros V.I.D."/>
        </authorList>
    </citation>
    <scope>NUCLEOTIDE SEQUENCE</scope>
    <source>
        <strain evidence="1">TB_SE_WUR_2020</strain>
    </source>
</reference>
<gene>
    <name evidence="1" type="ORF">HF086_001697</name>
</gene>
<proteinExistence type="predicted"/>
<dbReference type="EMBL" id="JACEFF010000286">
    <property type="protein sequence ID" value="KAH9640345.1"/>
    <property type="molecule type" value="Genomic_DNA"/>
</dbReference>
<dbReference type="AlphaFoldDB" id="A0A922MN65"/>
<feature type="non-terminal residue" evidence="1">
    <location>
        <position position="1"/>
    </location>
</feature>